<protein>
    <submittedName>
        <fullName evidence="1">Uncharacterized protein</fullName>
    </submittedName>
</protein>
<proteinExistence type="predicted"/>
<organism evidence="1 2">
    <name type="scientific">Roseovarius indicus</name>
    <dbReference type="NCBI Taxonomy" id="540747"/>
    <lineage>
        <taxon>Bacteria</taxon>
        <taxon>Pseudomonadati</taxon>
        <taxon>Pseudomonadota</taxon>
        <taxon>Alphaproteobacteria</taxon>
        <taxon>Rhodobacterales</taxon>
        <taxon>Roseobacteraceae</taxon>
        <taxon>Roseovarius</taxon>
    </lineage>
</organism>
<dbReference type="EMBL" id="CP031598">
    <property type="protein sequence ID" value="QEW27575.1"/>
    <property type="molecule type" value="Genomic_DNA"/>
</dbReference>
<evidence type="ECO:0000313" key="1">
    <source>
        <dbReference type="EMBL" id="QEW27575.1"/>
    </source>
</evidence>
<sequence>MIDPFRKLPAQRRITATVALILIVLLLALAAFALRGPLGL</sequence>
<dbReference type="Proteomes" id="UP000325785">
    <property type="component" value="Chromosome"/>
</dbReference>
<reference evidence="1 2" key="1">
    <citation type="submission" date="2018-08" db="EMBL/GenBank/DDBJ databases">
        <title>Genetic Globetrotter - A new plasmid hitch-hiking vast phylogenetic and geographic distances.</title>
        <authorList>
            <person name="Vollmers J."/>
            <person name="Petersen J."/>
        </authorList>
    </citation>
    <scope>NUCLEOTIDE SEQUENCE [LARGE SCALE GENOMIC DNA]</scope>
    <source>
        <strain evidence="1 2">DSM 26383</strain>
    </source>
</reference>
<name>A0A5P3AH46_9RHOB</name>
<accession>A0A5P3AH46</accession>
<dbReference type="KEGG" id="rid:RIdsm_03391"/>
<gene>
    <name evidence="1" type="ORF">RIdsm_03391</name>
</gene>
<dbReference type="RefSeq" id="WP_268874592.1">
    <property type="nucleotide sequence ID" value="NZ_CP031598.1"/>
</dbReference>
<evidence type="ECO:0000313" key="2">
    <source>
        <dbReference type="Proteomes" id="UP000325785"/>
    </source>
</evidence>
<dbReference type="AlphaFoldDB" id="A0A5P3AH46"/>